<dbReference type="EC" id="7.6.2.9" evidence="9"/>
<evidence type="ECO:0000256" key="1">
    <source>
        <dbReference type="ARBA" id="ARBA00022448"/>
    </source>
</evidence>
<dbReference type="Gene3D" id="3.40.50.300">
    <property type="entry name" value="P-loop containing nucleotide triphosphate hydrolases"/>
    <property type="match status" value="1"/>
</dbReference>
<dbReference type="PROSITE" id="PS00211">
    <property type="entry name" value="ABC_TRANSPORTER_1"/>
    <property type="match status" value="1"/>
</dbReference>
<evidence type="ECO:0000313" key="12">
    <source>
        <dbReference type="Proteomes" id="UP000557772"/>
    </source>
</evidence>
<dbReference type="InterPro" id="IPR008995">
    <property type="entry name" value="Mo/tungstate-bd_C_term_dom"/>
</dbReference>
<dbReference type="Pfam" id="PF00005">
    <property type="entry name" value="ABC_tran"/>
    <property type="match status" value="1"/>
</dbReference>
<dbReference type="InterPro" id="IPR015853">
    <property type="entry name" value="ABC_transpr_FbpC"/>
</dbReference>
<dbReference type="InterPro" id="IPR050093">
    <property type="entry name" value="ABC_SmlMolc_Importer"/>
</dbReference>
<evidence type="ECO:0000256" key="4">
    <source>
        <dbReference type="ARBA" id="ARBA00022741"/>
    </source>
</evidence>
<keyword evidence="12" id="KW-1185">Reference proteome</keyword>
<sequence length="345" mass="36730">MGLEARRLTKSYAGAPVLQDVDLDVAAGSVAAVVGPSGCGKTTLLRCIAGFETPEAGQVRIDGRDVAGSAWVPAHRRRVGYVAQDGALFPHLTVGQNVGFGLPRRERSAARIGELLEGVALDADMARRRPDQLSGGQQQRVSLARALALRPRVMLLDEPFSALDTGLRARTREIVGDVLRGAGITTVLVTHDQEEALSFADQVAVMARGGFRQVGSPTDVYLHPADLETARFTGETVELRATAADGRVETPFGAAAVDTDLTGPVRMVLRPEQVEVRAADDAPDNADAAVVEQVDFRGDHVRVRVGLPGETEPLVLRAATVAGLRVGDRVRLRISGEANVFPDRD</sequence>
<keyword evidence="3" id="KW-0410">Iron transport</keyword>
<evidence type="ECO:0000256" key="6">
    <source>
        <dbReference type="ARBA" id="ARBA00023004"/>
    </source>
</evidence>
<dbReference type="PROSITE" id="PS50893">
    <property type="entry name" value="ABC_TRANSPORTER_2"/>
    <property type="match status" value="1"/>
</dbReference>
<keyword evidence="5 11" id="KW-0067">ATP-binding</keyword>
<dbReference type="InterPro" id="IPR027417">
    <property type="entry name" value="P-loop_NTPase"/>
</dbReference>
<dbReference type="GO" id="GO:0043190">
    <property type="term" value="C:ATP-binding cassette (ABC) transporter complex"/>
    <property type="evidence" value="ECO:0007669"/>
    <property type="project" value="InterPro"/>
</dbReference>
<evidence type="ECO:0000256" key="5">
    <source>
        <dbReference type="ARBA" id="ARBA00022840"/>
    </source>
</evidence>
<evidence type="ECO:0000259" key="10">
    <source>
        <dbReference type="PROSITE" id="PS50893"/>
    </source>
</evidence>
<dbReference type="EMBL" id="JABENB010000003">
    <property type="protein sequence ID" value="NNG41286.1"/>
    <property type="molecule type" value="Genomic_DNA"/>
</dbReference>
<dbReference type="InterPro" id="IPR003593">
    <property type="entry name" value="AAA+_ATPase"/>
</dbReference>
<evidence type="ECO:0000256" key="9">
    <source>
        <dbReference type="ARBA" id="ARBA00066388"/>
    </source>
</evidence>
<dbReference type="Pfam" id="PF08402">
    <property type="entry name" value="TOBE_2"/>
    <property type="match status" value="1"/>
</dbReference>
<organism evidence="11 12">
    <name type="scientific">Flexivirga aerilata</name>
    <dbReference type="NCBI Taxonomy" id="1656889"/>
    <lineage>
        <taxon>Bacteria</taxon>
        <taxon>Bacillati</taxon>
        <taxon>Actinomycetota</taxon>
        <taxon>Actinomycetes</taxon>
        <taxon>Micrococcales</taxon>
        <taxon>Dermacoccaceae</taxon>
        <taxon>Flexivirga</taxon>
    </lineage>
</organism>
<dbReference type="PANTHER" id="PTHR42781">
    <property type="entry name" value="SPERMIDINE/PUTRESCINE IMPORT ATP-BINDING PROTEIN POTA"/>
    <property type="match status" value="1"/>
</dbReference>
<keyword evidence="6" id="KW-0408">Iron</keyword>
<evidence type="ECO:0000256" key="8">
    <source>
        <dbReference type="ARBA" id="ARBA00023136"/>
    </source>
</evidence>
<reference evidence="11 12" key="1">
    <citation type="submission" date="2020-05" db="EMBL/GenBank/DDBJ databases">
        <title>Flexivirga sp. ID2601S isolated from air conditioner.</title>
        <authorList>
            <person name="Kim D.H."/>
        </authorList>
    </citation>
    <scope>NUCLEOTIDE SEQUENCE [LARGE SCALE GENOMIC DNA]</scope>
    <source>
        <strain evidence="11 12">ID2601S</strain>
    </source>
</reference>
<protein>
    <recommendedName>
        <fullName evidence="9">ABC-type quaternary amine transporter</fullName>
        <ecNumber evidence="9">7.6.2.9</ecNumber>
    </recommendedName>
</protein>
<evidence type="ECO:0000256" key="3">
    <source>
        <dbReference type="ARBA" id="ARBA00022496"/>
    </source>
</evidence>
<evidence type="ECO:0000256" key="2">
    <source>
        <dbReference type="ARBA" id="ARBA00022475"/>
    </source>
</evidence>
<dbReference type="SUPFAM" id="SSF52540">
    <property type="entry name" value="P-loop containing nucleoside triphosphate hydrolases"/>
    <property type="match status" value="1"/>
</dbReference>
<feature type="domain" description="ABC transporter" evidence="10">
    <location>
        <begin position="3"/>
        <end position="233"/>
    </location>
</feature>
<name>A0A849AP55_9MICO</name>
<keyword evidence="8" id="KW-0472">Membrane</keyword>
<dbReference type="FunFam" id="3.40.50.300:FF:000425">
    <property type="entry name" value="Probable ABC transporter, ATP-binding subunit"/>
    <property type="match status" value="1"/>
</dbReference>
<evidence type="ECO:0000256" key="7">
    <source>
        <dbReference type="ARBA" id="ARBA00023065"/>
    </source>
</evidence>
<dbReference type="InterPro" id="IPR013611">
    <property type="entry name" value="Transp-assoc_OB_typ2"/>
</dbReference>
<keyword evidence="2" id="KW-1003">Cell membrane</keyword>
<proteinExistence type="predicted"/>
<dbReference type="GO" id="GO:0015418">
    <property type="term" value="F:ABC-type quaternary ammonium compound transporting activity"/>
    <property type="evidence" value="ECO:0007669"/>
    <property type="project" value="UniProtKB-EC"/>
</dbReference>
<dbReference type="GO" id="GO:0016887">
    <property type="term" value="F:ATP hydrolysis activity"/>
    <property type="evidence" value="ECO:0007669"/>
    <property type="project" value="InterPro"/>
</dbReference>
<dbReference type="CDD" id="cd03259">
    <property type="entry name" value="ABC_Carb_Solutes_like"/>
    <property type="match status" value="1"/>
</dbReference>
<dbReference type="SMART" id="SM00382">
    <property type="entry name" value="AAA"/>
    <property type="match status" value="1"/>
</dbReference>
<gene>
    <name evidence="11" type="ORF">HJ588_18665</name>
</gene>
<accession>A0A849AP55</accession>
<dbReference type="GO" id="GO:0005524">
    <property type="term" value="F:ATP binding"/>
    <property type="evidence" value="ECO:0007669"/>
    <property type="project" value="UniProtKB-KW"/>
</dbReference>
<dbReference type="AlphaFoldDB" id="A0A849AP55"/>
<keyword evidence="4" id="KW-0547">Nucleotide-binding</keyword>
<dbReference type="InterPro" id="IPR003439">
    <property type="entry name" value="ABC_transporter-like_ATP-bd"/>
</dbReference>
<evidence type="ECO:0000313" key="11">
    <source>
        <dbReference type="EMBL" id="NNG41286.1"/>
    </source>
</evidence>
<dbReference type="GO" id="GO:0015408">
    <property type="term" value="F:ABC-type ferric iron transporter activity"/>
    <property type="evidence" value="ECO:0007669"/>
    <property type="project" value="InterPro"/>
</dbReference>
<dbReference type="PANTHER" id="PTHR42781:SF4">
    <property type="entry name" value="SPERMIDINE_PUTRESCINE IMPORT ATP-BINDING PROTEIN POTA"/>
    <property type="match status" value="1"/>
</dbReference>
<dbReference type="Proteomes" id="UP000557772">
    <property type="component" value="Unassembled WGS sequence"/>
</dbReference>
<dbReference type="SUPFAM" id="SSF50331">
    <property type="entry name" value="MOP-like"/>
    <property type="match status" value="1"/>
</dbReference>
<keyword evidence="7" id="KW-0406">Ion transport</keyword>
<dbReference type="InterPro" id="IPR017871">
    <property type="entry name" value="ABC_transporter-like_CS"/>
</dbReference>
<keyword evidence="1" id="KW-0813">Transport</keyword>
<comment type="caution">
    <text evidence="11">The sequence shown here is derived from an EMBL/GenBank/DDBJ whole genome shotgun (WGS) entry which is preliminary data.</text>
</comment>